<dbReference type="PROSITE" id="PS50262">
    <property type="entry name" value="G_PROTEIN_RECEP_F1_2"/>
    <property type="match status" value="1"/>
</dbReference>
<dbReference type="GO" id="GO:0045202">
    <property type="term" value="C:synapse"/>
    <property type="evidence" value="ECO:0007669"/>
    <property type="project" value="GOC"/>
</dbReference>
<evidence type="ECO:0000256" key="6">
    <source>
        <dbReference type="ARBA" id="ARBA00023136"/>
    </source>
</evidence>
<dbReference type="InterPro" id="IPR000276">
    <property type="entry name" value="GPCR_Rhodpsn"/>
</dbReference>
<keyword evidence="6 10" id="KW-0472">Membrane</keyword>
<dbReference type="PROSITE" id="PS00237">
    <property type="entry name" value="G_PROTEIN_RECEP_F1_1"/>
    <property type="match status" value="1"/>
</dbReference>
<dbReference type="Pfam" id="PF00001">
    <property type="entry name" value="7tm_1"/>
    <property type="match status" value="1"/>
</dbReference>
<feature type="transmembrane region" description="Helical" evidence="10">
    <location>
        <begin position="136"/>
        <end position="158"/>
    </location>
</feature>
<dbReference type="STRING" id="45351.A7SX62"/>
<dbReference type="AlphaFoldDB" id="A7SX62"/>
<reference evidence="12 13" key="1">
    <citation type="journal article" date="2007" name="Science">
        <title>Sea anemone genome reveals ancestral eumetazoan gene repertoire and genomic organization.</title>
        <authorList>
            <person name="Putnam N.H."/>
            <person name="Srivastava M."/>
            <person name="Hellsten U."/>
            <person name="Dirks B."/>
            <person name="Chapman J."/>
            <person name="Salamov A."/>
            <person name="Terry A."/>
            <person name="Shapiro H."/>
            <person name="Lindquist E."/>
            <person name="Kapitonov V.V."/>
            <person name="Jurka J."/>
            <person name="Genikhovich G."/>
            <person name="Grigoriev I.V."/>
            <person name="Lucas S.M."/>
            <person name="Steele R.E."/>
            <person name="Finnerty J.R."/>
            <person name="Technau U."/>
            <person name="Martindale M.Q."/>
            <person name="Rokhsar D.S."/>
        </authorList>
    </citation>
    <scope>NUCLEOTIDE SEQUENCE [LARGE SCALE GENOMIC DNA]</scope>
    <source>
        <strain evidence="13">CH2 X CH6</strain>
    </source>
</reference>
<evidence type="ECO:0000256" key="3">
    <source>
        <dbReference type="ARBA" id="ARBA00022692"/>
    </source>
</evidence>
<keyword evidence="8 9" id="KW-0807">Transducer</keyword>
<sequence length="335" mass="37623">MNNSTLASSHLEYSNSFRIGTSVFTVILILGTIMGNTLVIASFIAYSRIRTATNFFVVSLACTDLGVALFSMPVWLAYILTGPIWVLNPVLFRVWTAMDILVGTASIGNLVAISLDRCLCITKPLMYYQYITSVRVNSTIACIWVYSVLMAVAGYLLWQYRIFNFISSIVYFWVPLLIIISAYSIVFRVALRQTRRINTTNNSSQIRKTRASRYSFMKEMKAAKTLAVVVGAFFVCWAPFVVLNAIYSICTGADCPVLKPQIILVVKWMHYGNSLINPPIYSFLNKDFRVAFKHIICCNNLVATARRMDLMFARSDGSKGVSTQEIAQNRTTVLS</sequence>
<feature type="transmembrane region" description="Helical" evidence="10">
    <location>
        <begin position="55"/>
        <end position="80"/>
    </location>
</feature>
<dbReference type="OrthoDB" id="5957871at2759"/>
<dbReference type="Proteomes" id="UP000001593">
    <property type="component" value="Unassembled WGS sequence"/>
</dbReference>
<keyword evidence="2" id="KW-1003">Cell membrane</keyword>
<evidence type="ECO:0000256" key="7">
    <source>
        <dbReference type="ARBA" id="ARBA00023170"/>
    </source>
</evidence>
<dbReference type="FunCoup" id="A7SX62">
    <property type="interactions" value="176"/>
</dbReference>
<dbReference type="EMBL" id="DS469879">
    <property type="protein sequence ID" value="EDO31709.1"/>
    <property type="molecule type" value="Genomic_DNA"/>
</dbReference>
<dbReference type="eggNOG" id="KOG3656">
    <property type="taxonomic scope" value="Eukaryota"/>
</dbReference>
<dbReference type="PhylomeDB" id="A7SX62"/>
<evidence type="ECO:0000256" key="9">
    <source>
        <dbReference type="RuleBase" id="RU000688"/>
    </source>
</evidence>
<evidence type="ECO:0000256" key="2">
    <source>
        <dbReference type="ARBA" id="ARBA00022475"/>
    </source>
</evidence>
<feature type="domain" description="G-protein coupled receptors family 1 profile" evidence="11">
    <location>
        <begin position="35"/>
        <end position="281"/>
    </location>
</feature>
<dbReference type="PANTHER" id="PTHR24247:SF202">
    <property type="entry name" value="5-HYDROXYTRYPTAMINE RECEPTOR 1"/>
    <property type="match status" value="1"/>
</dbReference>
<dbReference type="FunFam" id="1.20.1070.10:FF:000621">
    <property type="entry name" value="Predicted protein"/>
    <property type="match status" value="1"/>
</dbReference>
<name>A7SX62_NEMVE</name>
<evidence type="ECO:0000313" key="13">
    <source>
        <dbReference type="Proteomes" id="UP000001593"/>
    </source>
</evidence>
<keyword evidence="13" id="KW-1185">Reference proteome</keyword>
<dbReference type="PRINTS" id="PR00237">
    <property type="entry name" value="GPCRRHODOPSN"/>
</dbReference>
<protein>
    <recommendedName>
        <fullName evidence="11">G-protein coupled receptors family 1 profile domain-containing protein</fullName>
    </recommendedName>
</protein>
<dbReference type="Gene3D" id="1.20.1070.10">
    <property type="entry name" value="Rhodopsin 7-helix transmembrane proteins"/>
    <property type="match status" value="1"/>
</dbReference>
<dbReference type="PANTHER" id="PTHR24247">
    <property type="entry name" value="5-HYDROXYTRYPTAMINE RECEPTOR"/>
    <property type="match status" value="1"/>
</dbReference>
<proteinExistence type="inferred from homology"/>
<dbReference type="GO" id="GO:0004993">
    <property type="term" value="F:G protein-coupled serotonin receptor activity"/>
    <property type="evidence" value="ECO:0000318"/>
    <property type="project" value="GO_Central"/>
</dbReference>
<keyword evidence="7 9" id="KW-0675">Receptor</keyword>
<dbReference type="GO" id="GO:0007187">
    <property type="term" value="P:G protein-coupled receptor signaling pathway, coupled to cyclic nucleotide second messenger"/>
    <property type="evidence" value="ECO:0000318"/>
    <property type="project" value="GO_Central"/>
</dbReference>
<keyword evidence="4 10" id="KW-1133">Transmembrane helix</keyword>
<comment type="subcellular location">
    <subcellularLocation>
        <location evidence="1">Cell membrane</location>
        <topology evidence="1">Multi-pass membrane protein</topology>
    </subcellularLocation>
</comment>
<organism evidence="12 13">
    <name type="scientific">Nematostella vectensis</name>
    <name type="common">Starlet sea anemone</name>
    <dbReference type="NCBI Taxonomy" id="45351"/>
    <lineage>
        <taxon>Eukaryota</taxon>
        <taxon>Metazoa</taxon>
        <taxon>Cnidaria</taxon>
        <taxon>Anthozoa</taxon>
        <taxon>Hexacorallia</taxon>
        <taxon>Actiniaria</taxon>
        <taxon>Edwardsiidae</taxon>
        <taxon>Nematostella</taxon>
    </lineage>
</organism>
<keyword evidence="5 9" id="KW-0297">G-protein coupled receptor</keyword>
<dbReference type="HOGENOM" id="CLU_009579_11_1_1"/>
<dbReference type="GO" id="GO:0005886">
    <property type="term" value="C:plasma membrane"/>
    <property type="evidence" value="ECO:0000318"/>
    <property type="project" value="GO_Central"/>
</dbReference>
<evidence type="ECO:0000256" key="8">
    <source>
        <dbReference type="ARBA" id="ARBA00023224"/>
    </source>
</evidence>
<dbReference type="SUPFAM" id="SSF81321">
    <property type="entry name" value="Family A G protein-coupled receptor-like"/>
    <property type="match status" value="1"/>
</dbReference>
<evidence type="ECO:0000259" key="11">
    <source>
        <dbReference type="PROSITE" id="PS50262"/>
    </source>
</evidence>
<dbReference type="GO" id="GO:0030425">
    <property type="term" value="C:dendrite"/>
    <property type="evidence" value="ECO:0000318"/>
    <property type="project" value="GO_Central"/>
</dbReference>
<feature type="transmembrane region" description="Helical" evidence="10">
    <location>
        <begin position="226"/>
        <end position="247"/>
    </location>
</feature>
<gene>
    <name evidence="12" type="ORF">NEMVEDRAFT_v1g175230</name>
</gene>
<feature type="transmembrane region" description="Helical" evidence="10">
    <location>
        <begin position="20"/>
        <end position="43"/>
    </location>
</feature>
<feature type="transmembrane region" description="Helical" evidence="10">
    <location>
        <begin position="92"/>
        <end position="115"/>
    </location>
</feature>
<feature type="transmembrane region" description="Helical" evidence="10">
    <location>
        <begin position="170"/>
        <end position="191"/>
    </location>
</feature>
<dbReference type="GO" id="GO:0004977">
    <property type="term" value="F:melanocortin receptor activity"/>
    <property type="evidence" value="ECO:0007669"/>
    <property type="project" value="InterPro"/>
</dbReference>
<accession>A7SX62</accession>
<dbReference type="CDD" id="cd14967">
    <property type="entry name" value="7tmA_amine_R-like"/>
    <property type="match status" value="1"/>
</dbReference>
<dbReference type="InterPro" id="IPR001671">
    <property type="entry name" value="Melcrt_ACTH_rcpt"/>
</dbReference>
<evidence type="ECO:0000256" key="4">
    <source>
        <dbReference type="ARBA" id="ARBA00022989"/>
    </source>
</evidence>
<dbReference type="InParanoid" id="A7SX62"/>
<evidence type="ECO:0000313" key="12">
    <source>
        <dbReference type="EMBL" id="EDO31709.1"/>
    </source>
</evidence>
<dbReference type="PRINTS" id="PR00534">
    <property type="entry name" value="MCRFAMILY"/>
</dbReference>
<dbReference type="GO" id="GO:0007268">
    <property type="term" value="P:chemical synaptic transmission"/>
    <property type="evidence" value="ECO:0000318"/>
    <property type="project" value="GO_Central"/>
</dbReference>
<dbReference type="OMA" id="SICTGAD"/>
<evidence type="ECO:0000256" key="1">
    <source>
        <dbReference type="ARBA" id="ARBA00004651"/>
    </source>
</evidence>
<dbReference type="GO" id="GO:0030594">
    <property type="term" value="F:neurotransmitter receptor activity"/>
    <property type="evidence" value="ECO:0000318"/>
    <property type="project" value="GO_Central"/>
</dbReference>
<keyword evidence="3 9" id="KW-0812">Transmembrane</keyword>
<evidence type="ECO:0000256" key="5">
    <source>
        <dbReference type="ARBA" id="ARBA00023040"/>
    </source>
</evidence>
<dbReference type="InterPro" id="IPR017452">
    <property type="entry name" value="GPCR_Rhodpsn_7TM"/>
</dbReference>
<evidence type="ECO:0000256" key="10">
    <source>
        <dbReference type="SAM" id="Phobius"/>
    </source>
</evidence>
<dbReference type="KEGG" id="nve:5502642"/>
<comment type="similarity">
    <text evidence="9">Belongs to the G-protein coupled receptor 1 family.</text>
</comment>